<name>A0A0A9C6B6_ARUDO</name>
<reference evidence="1" key="2">
    <citation type="journal article" date="2015" name="Data Brief">
        <title>Shoot transcriptome of the giant reed, Arundo donax.</title>
        <authorList>
            <person name="Barrero R.A."/>
            <person name="Guerrero F.D."/>
            <person name="Moolhuijzen P."/>
            <person name="Goolsby J.A."/>
            <person name="Tidwell J."/>
            <person name="Bellgard S.E."/>
            <person name="Bellgard M.I."/>
        </authorList>
    </citation>
    <scope>NUCLEOTIDE SEQUENCE</scope>
    <source>
        <tissue evidence="1">Shoot tissue taken approximately 20 cm above the soil surface</tissue>
    </source>
</reference>
<protein>
    <submittedName>
        <fullName evidence="1">Uncharacterized protein</fullName>
    </submittedName>
</protein>
<accession>A0A0A9C6B6</accession>
<evidence type="ECO:0000313" key="1">
    <source>
        <dbReference type="EMBL" id="JAD71849.1"/>
    </source>
</evidence>
<proteinExistence type="predicted"/>
<organism evidence="1">
    <name type="scientific">Arundo donax</name>
    <name type="common">Giant reed</name>
    <name type="synonym">Donax arundinaceus</name>
    <dbReference type="NCBI Taxonomy" id="35708"/>
    <lineage>
        <taxon>Eukaryota</taxon>
        <taxon>Viridiplantae</taxon>
        <taxon>Streptophyta</taxon>
        <taxon>Embryophyta</taxon>
        <taxon>Tracheophyta</taxon>
        <taxon>Spermatophyta</taxon>
        <taxon>Magnoliopsida</taxon>
        <taxon>Liliopsida</taxon>
        <taxon>Poales</taxon>
        <taxon>Poaceae</taxon>
        <taxon>PACMAD clade</taxon>
        <taxon>Arundinoideae</taxon>
        <taxon>Arundineae</taxon>
        <taxon>Arundo</taxon>
    </lineage>
</organism>
<dbReference type="EMBL" id="GBRH01226046">
    <property type="protein sequence ID" value="JAD71849.1"/>
    <property type="molecule type" value="Transcribed_RNA"/>
</dbReference>
<reference evidence="1" key="1">
    <citation type="submission" date="2014-09" db="EMBL/GenBank/DDBJ databases">
        <authorList>
            <person name="Magalhaes I.L.F."/>
            <person name="Oliveira U."/>
            <person name="Santos F.R."/>
            <person name="Vidigal T.H.D.A."/>
            <person name="Brescovit A.D."/>
            <person name="Santos A.J."/>
        </authorList>
    </citation>
    <scope>NUCLEOTIDE SEQUENCE</scope>
    <source>
        <tissue evidence="1">Shoot tissue taken approximately 20 cm above the soil surface</tissue>
    </source>
</reference>
<sequence>MYSFEVLLIGILFGL</sequence>